<keyword evidence="4" id="KW-0547">Nucleotide-binding</keyword>
<accession>A0A8T3VKZ9</accession>
<evidence type="ECO:0000256" key="2">
    <source>
        <dbReference type="SAM" id="MobiDB-lite"/>
    </source>
</evidence>
<dbReference type="InterPro" id="IPR012976">
    <property type="entry name" value="NOSIC"/>
</dbReference>
<feature type="domain" description="Nop" evidence="3">
    <location>
        <begin position="250"/>
        <end position="364"/>
    </location>
</feature>
<keyword evidence="4" id="KW-0067">ATP-binding</keyword>
<dbReference type="Gene3D" id="1.10.246.90">
    <property type="entry name" value="Nop domain"/>
    <property type="match status" value="1"/>
</dbReference>
<dbReference type="SMART" id="SM00931">
    <property type="entry name" value="NOSIC"/>
    <property type="match status" value="1"/>
</dbReference>
<organism evidence="4 5">
    <name type="scientific">Methanobrevibacter olleyae</name>
    <dbReference type="NCBI Taxonomy" id="294671"/>
    <lineage>
        <taxon>Archaea</taxon>
        <taxon>Methanobacteriati</taxon>
        <taxon>Methanobacteriota</taxon>
        <taxon>Methanomada group</taxon>
        <taxon>Methanobacteria</taxon>
        <taxon>Methanobacteriales</taxon>
        <taxon>Methanobacteriaceae</taxon>
        <taxon>Methanobrevibacter</taxon>
    </lineage>
</organism>
<dbReference type="PANTHER" id="PTHR10894:SF0">
    <property type="entry name" value="NUCLEOLAR PROTEIN 56"/>
    <property type="match status" value="1"/>
</dbReference>
<dbReference type="GO" id="GO:0031428">
    <property type="term" value="C:box C/D methylation guide snoRNP complex"/>
    <property type="evidence" value="ECO:0007669"/>
    <property type="project" value="InterPro"/>
</dbReference>
<protein>
    <submittedName>
        <fullName evidence="4">ATP-binding protein</fullName>
    </submittedName>
</protein>
<dbReference type="InterPro" id="IPR002687">
    <property type="entry name" value="Nop_dom"/>
</dbReference>
<feature type="compositionally biased region" description="Basic residues" evidence="2">
    <location>
        <begin position="389"/>
        <end position="409"/>
    </location>
</feature>
<comment type="caution">
    <text evidence="4">The sequence shown here is derived from an EMBL/GenBank/DDBJ whole genome shotgun (WGS) entry which is preliminary data.</text>
</comment>
<dbReference type="InterPro" id="IPR042239">
    <property type="entry name" value="Nop_C"/>
</dbReference>
<reference evidence="4" key="1">
    <citation type="submission" date="2019-04" db="EMBL/GenBank/DDBJ databases">
        <title>Evolution of Biomass-Degrading Anaerobic Consortia Revealed by Metagenomics.</title>
        <authorList>
            <person name="Peng X."/>
        </authorList>
    </citation>
    <scope>NUCLEOTIDE SEQUENCE</scope>
    <source>
        <strain evidence="4">SIG14</strain>
    </source>
</reference>
<dbReference type="SUPFAM" id="SSF89124">
    <property type="entry name" value="Nop domain"/>
    <property type="match status" value="1"/>
</dbReference>
<dbReference type="Gene3D" id="1.10.150.460">
    <property type="match status" value="1"/>
</dbReference>
<dbReference type="InterPro" id="IPR047099">
    <property type="entry name" value="Nop5_N_sf"/>
</dbReference>
<dbReference type="InterPro" id="IPR029012">
    <property type="entry name" value="Helix_hairpin_bin_sf"/>
</dbReference>
<dbReference type="Gene3D" id="1.10.287.660">
    <property type="entry name" value="Helix hairpin bin"/>
    <property type="match status" value="1"/>
</dbReference>
<sequence>MEFYITQCIAGFIAFDEDLQIADYKLFKEEEVVSNLIKIEENEILDEEIELINGIKLDSNKEDRIIIETTKRKSQYKELENYGNIEVKTPNKGGEYLRSNIDNVFEEIGFSKSQDEIIRIYENLAIHKIKKSSQEEDKLLIQAINSVDDIDESISKLVERIRDWYTIYFPEMDTISNNETYIKLIAESENREDILENFNEHFSEDIEESTGADIEENDLLMLKSFAESIYSLQKSRKELEEYIDSKMEAIAPNLRDLLGSTLGAKLIAHIGSIKRLATYPASVIQIMGAEKAIFRHLKTGERPPKHGLIFQHPSVRGAKWWNRGKIARNLSLKITLAVRKDVFSGEYDPSIAEDYLKKVEQIEKENPFPKKTSQKRAKERKAEKDKGKGKSKKYKGSKKNKKNKKKRRK</sequence>
<dbReference type="InterPro" id="IPR045056">
    <property type="entry name" value="Nop56/Nop58"/>
</dbReference>
<dbReference type="EMBL" id="SUTG01000005">
    <property type="protein sequence ID" value="MBE6511912.1"/>
    <property type="molecule type" value="Genomic_DNA"/>
</dbReference>
<dbReference type="Proteomes" id="UP000732619">
    <property type="component" value="Unassembled WGS sequence"/>
</dbReference>
<evidence type="ECO:0000256" key="1">
    <source>
        <dbReference type="ARBA" id="ARBA00009211"/>
    </source>
</evidence>
<dbReference type="InterPro" id="IPR048896">
    <property type="entry name" value="Nop5_56-rel_N"/>
</dbReference>
<feature type="region of interest" description="Disordered" evidence="2">
    <location>
        <begin position="362"/>
        <end position="409"/>
    </location>
</feature>
<dbReference type="GO" id="GO:0005524">
    <property type="term" value="F:ATP binding"/>
    <property type="evidence" value="ECO:0007669"/>
    <property type="project" value="UniProtKB-KW"/>
</dbReference>
<dbReference type="Pfam" id="PF21572">
    <property type="entry name" value="Nop5_56-rel_N_Arc"/>
    <property type="match status" value="1"/>
</dbReference>
<dbReference type="GO" id="GO:0030515">
    <property type="term" value="F:snoRNA binding"/>
    <property type="evidence" value="ECO:0007669"/>
    <property type="project" value="InterPro"/>
</dbReference>
<comment type="similarity">
    <text evidence="1">Belongs to the NOP5/NOP56 family.</text>
</comment>
<dbReference type="InterPro" id="IPR036070">
    <property type="entry name" value="Nop_dom_sf"/>
</dbReference>
<gene>
    <name evidence="4" type="ORF">E7Z75_02005</name>
</gene>
<evidence type="ECO:0000313" key="4">
    <source>
        <dbReference type="EMBL" id="MBE6511912.1"/>
    </source>
</evidence>
<name>A0A8T3VKZ9_METOL</name>
<dbReference type="PANTHER" id="PTHR10894">
    <property type="entry name" value="NUCLEOLAR PROTEIN 5 NUCLEOLAR PROTEIN NOP5 NOP58"/>
    <property type="match status" value="1"/>
</dbReference>
<dbReference type="PROSITE" id="PS51358">
    <property type="entry name" value="NOP"/>
    <property type="match status" value="1"/>
</dbReference>
<evidence type="ECO:0000259" key="3">
    <source>
        <dbReference type="PROSITE" id="PS51358"/>
    </source>
</evidence>
<dbReference type="Gene3D" id="3.30.420.220">
    <property type="match status" value="1"/>
</dbReference>
<evidence type="ECO:0000313" key="5">
    <source>
        <dbReference type="Proteomes" id="UP000732619"/>
    </source>
</evidence>
<dbReference type="Pfam" id="PF01798">
    <property type="entry name" value="Nop"/>
    <property type="match status" value="1"/>
</dbReference>
<proteinExistence type="inferred from homology"/>
<dbReference type="AlphaFoldDB" id="A0A8T3VKZ9"/>